<evidence type="ECO:0000313" key="10">
    <source>
        <dbReference type="Proteomes" id="UP000186917"/>
    </source>
</evidence>
<organism evidence="9 10">
    <name type="scientific">Filimonas lacunae</name>
    <dbReference type="NCBI Taxonomy" id="477680"/>
    <lineage>
        <taxon>Bacteria</taxon>
        <taxon>Pseudomonadati</taxon>
        <taxon>Bacteroidota</taxon>
        <taxon>Chitinophagia</taxon>
        <taxon>Chitinophagales</taxon>
        <taxon>Chitinophagaceae</taxon>
        <taxon>Filimonas</taxon>
    </lineage>
</organism>
<dbReference type="STRING" id="477680.SAMN05421788_108148"/>
<dbReference type="GO" id="GO:0006753">
    <property type="term" value="P:nucleoside phosphate metabolic process"/>
    <property type="evidence" value="ECO:0007669"/>
    <property type="project" value="TreeGrafter"/>
</dbReference>
<dbReference type="GO" id="GO:0019693">
    <property type="term" value="P:ribose phosphate metabolic process"/>
    <property type="evidence" value="ECO:0007669"/>
    <property type="project" value="TreeGrafter"/>
</dbReference>
<evidence type="ECO:0000259" key="8">
    <source>
        <dbReference type="PROSITE" id="PS51462"/>
    </source>
</evidence>
<comment type="cofactor">
    <cofactor evidence="2">
        <name>Mg(2+)</name>
        <dbReference type="ChEBI" id="CHEBI:18420"/>
    </cofactor>
</comment>
<reference evidence="10" key="1">
    <citation type="submission" date="2017-01" db="EMBL/GenBank/DDBJ databases">
        <authorList>
            <person name="Varghese N."/>
            <person name="Submissions S."/>
        </authorList>
    </citation>
    <scope>NUCLEOTIDE SEQUENCE [LARGE SCALE GENOMIC DNA]</scope>
    <source>
        <strain evidence="10">DSM 21054</strain>
    </source>
</reference>
<evidence type="ECO:0000256" key="4">
    <source>
        <dbReference type="ARBA" id="ARBA00016377"/>
    </source>
</evidence>
<feature type="domain" description="Nudix hydrolase" evidence="8">
    <location>
        <begin position="44"/>
        <end position="174"/>
    </location>
</feature>
<evidence type="ECO:0000256" key="3">
    <source>
        <dbReference type="ARBA" id="ARBA00007275"/>
    </source>
</evidence>
<dbReference type="OrthoDB" id="9806150at2"/>
<evidence type="ECO:0000256" key="1">
    <source>
        <dbReference type="ARBA" id="ARBA00000847"/>
    </source>
</evidence>
<evidence type="ECO:0000256" key="5">
    <source>
        <dbReference type="ARBA" id="ARBA00022801"/>
    </source>
</evidence>
<dbReference type="GO" id="GO:0005829">
    <property type="term" value="C:cytosol"/>
    <property type="evidence" value="ECO:0007669"/>
    <property type="project" value="TreeGrafter"/>
</dbReference>
<sequence>MSDTALNWKTLSSEYVYKDNWLTARKDKCETPDGKIIEDYYVLEYTDWATALPITEDGKIILVKQYRHALGETSIELPGGCIDDTDATIEDGIRRELLEETGYAFEKVHYLGRTSANPSTNANLMHTFVATGGKKVQDQHLDANEQIEIMEVSWEEFLQLVDEKRIVQSMHMTAIFYALRYLDKIKFV</sequence>
<name>A0A173MDN0_9BACT</name>
<dbReference type="Gene3D" id="3.90.79.10">
    <property type="entry name" value="Nucleoside Triphosphate Pyrophosphohydrolase"/>
    <property type="match status" value="1"/>
</dbReference>
<dbReference type="PANTHER" id="PTHR11839">
    <property type="entry name" value="UDP/ADP-SUGAR PYROPHOSPHATASE"/>
    <property type="match status" value="1"/>
</dbReference>
<comment type="catalytic activity">
    <reaction evidence="1">
        <text>GDP-alpha-D-mannose + H2O = alpha-D-mannose 1-phosphate + GMP + 2 H(+)</text>
        <dbReference type="Rhea" id="RHEA:27978"/>
        <dbReference type="ChEBI" id="CHEBI:15377"/>
        <dbReference type="ChEBI" id="CHEBI:15378"/>
        <dbReference type="ChEBI" id="CHEBI:57527"/>
        <dbReference type="ChEBI" id="CHEBI:58115"/>
        <dbReference type="ChEBI" id="CHEBI:58409"/>
    </reaction>
</comment>
<dbReference type="CDD" id="cd03424">
    <property type="entry name" value="NUDIX_ADPRase_Nudt5_UGPPase_Nudt14"/>
    <property type="match status" value="1"/>
</dbReference>
<gene>
    <name evidence="9" type="ORF">SAMN05421788_108148</name>
</gene>
<dbReference type="GO" id="GO:0016787">
    <property type="term" value="F:hydrolase activity"/>
    <property type="evidence" value="ECO:0007669"/>
    <property type="project" value="UniProtKB-KW"/>
</dbReference>
<dbReference type="PROSITE" id="PS51462">
    <property type="entry name" value="NUDIX"/>
    <property type="match status" value="1"/>
</dbReference>
<keyword evidence="5" id="KW-0378">Hydrolase</keyword>
<dbReference type="Pfam" id="PF00293">
    <property type="entry name" value="NUDIX"/>
    <property type="match status" value="1"/>
</dbReference>
<dbReference type="PANTHER" id="PTHR11839:SF18">
    <property type="entry name" value="NUDIX HYDROLASE DOMAIN-CONTAINING PROTEIN"/>
    <property type="match status" value="1"/>
</dbReference>
<evidence type="ECO:0000256" key="6">
    <source>
        <dbReference type="ARBA" id="ARBA00032162"/>
    </source>
</evidence>
<dbReference type="RefSeq" id="WP_076381176.1">
    <property type="nucleotide sequence ID" value="NZ_AP017422.1"/>
</dbReference>
<evidence type="ECO:0000256" key="7">
    <source>
        <dbReference type="ARBA" id="ARBA00032272"/>
    </source>
</evidence>
<evidence type="ECO:0000256" key="2">
    <source>
        <dbReference type="ARBA" id="ARBA00001946"/>
    </source>
</evidence>
<keyword evidence="10" id="KW-1185">Reference proteome</keyword>
<dbReference type="InterPro" id="IPR015797">
    <property type="entry name" value="NUDIX_hydrolase-like_dom_sf"/>
</dbReference>
<comment type="similarity">
    <text evidence="3">Belongs to the Nudix hydrolase family. NudK subfamily.</text>
</comment>
<dbReference type="Proteomes" id="UP000186917">
    <property type="component" value="Unassembled WGS sequence"/>
</dbReference>
<dbReference type="AlphaFoldDB" id="A0A173MDN0"/>
<evidence type="ECO:0000313" key="9">
    <source>
        <dbReference type="EMBL" id="SIT28846.1"/>
    </source>
</evidence>
<dbReference type="SUPFAM" id="SSF55811">
    <property type="entry name" value="Nudix"/>
    <property type="match status" value="1"/>
</dbReference>
<protein>
    <recommendedName>
        <fullName evidence="4">GDP-mannose pyrophosphatase</fullName>
    </recommendedName>
    <alternativeName>
        <fullName evidence="6">GDP-mannose hydrolase</fullName>
    </alternativeName>
    <alternativeName>
        <fullName evidence="7">GDPMK</fullName>
    </alternativeName>
</protein>
<dbReference type="KEGG" id="fln:FLA_1715"/>
<proteinExistence type="inferred from homology"/>
<dbReference type="EMBL" id="FTOR01000008">
    <property type="protein sequence ID" value="SIT28846.1"/>
    <property type="molecule type" value="Genomic_DNA"/>
</dbReference>
<dbReference type="InterPro" id="IPR000086">
    <property type="entry name" value="NUDIX_hydrolase_dom"/>
</dbReference>
<accession>A0A173MDN0</accession>